<dbReference type="GO" id="GO:0098797">
    <property type="term" value="C:plasma membrane protein complex"/>
    <property type="evidence" value="ECO:0007669"/>
    <property type="project" value="TreeGrafter"/>
</dbReference>
<dbReference type="NCBIfam" id="TIGR02212">
    <property type="entry name" value="lolCE"/>
    <property type="match status" value="1"/>
</dbReference>
<dbReference type="PANTHER" id="PTHR30489:SF8">
    <property type="entry name" value="LIPOPROTEIN-RELEASING SYSTEM TRANSMEMBRANE PROTEIN LOLC"/>
    <property type="match status" value="1"/>
</dbReference>
<comment type="subcellular location">
    <subcellularLocation>
        <location evidence="1">Cell membrane</location>
        <topology evidence="1">Multi-pass membrane protein</topology>
    </subcellularLocation>
</comment>
<proteinExistence type="inferred from homology"/>
<evidence type="ECO:0000256" key="5">
    <source>
        <dbReference type="ARBA" id="ARBA00022692"/>
    </source>
</evidence>
<evidence type="ECO:0000256" key="1">
    <source>
        <dbReference type="ARBA" id="ARBA00004651"/>
    </source>
</evidence>
<evidence type="ECO:0000256" key="4">
    <source>
        <dbReference type="ARBA" id="ARBA00022475"/>
    </source>
</evidence>
<dbReference type="Pfam" id="PF02687">
    <property type="entry name" value="FtsX"/>
    <property type="match status" value="1"/>
</dbReference>
<keyword evidence="4" id="KW-1003">Cell membrane</keyword>
<dbReference type="GO" id="GO:0042953">
    <property type="term" value="P:lipoprotein transport"/>
    <property type="evidence" value="ECO:0007669"/>
    <property type="project" value="InterPro"/>
</dbReference>
<feature type="transmembrane region" description="Helical" evidence="8">
    <location>
        <begin position="348"/>
        <end position="366"/>
    </location>
</feature>
<feature type="transmembrane region" description="Helical" evidence="8">
    <location>
        <begin position="372"/>
        <end position="392"/>
    </location>
</feature>
<dbReference type="EMBL" id="BSNC01000001">
    <property type="protein sequence ID" value="GLP94885.1"/>
    <property type="molecule type" value="Genomic_DNA"/>
</dbReference>
<dbReference type="PANTHER" id="PTHR30489">
    <property type="entry name" value="LIPOPROTEIN-RELEASING SYSTEM TRANSMEMBRANE PROTEIN LOLE"/>
    <property type="match status" value="1"/>
</dbReference>
<evidence type="ECO:0000256" key="2">
    <source>
        <dbReference type="ARBA" id="ARBA00005236"/>
    </source>
</evidence>
<comment type="similarity">
    <text evidence="2">Belongs to the ABC-4 integral membrane protein family. LolC/E subfamily.</text>
</comment>
<reference evidence="11" key="1">
    <citation type="journal article" date="2014" name="Int. J. Syst. Evol. Microbiol.">
        <title>Complete genome sequence of Corynebacterium casei LMG S-19264T (=DSM 44701T), isolated from a smear-ripened cheese.</title>
        <authorList>
            <consortium name="US DOE Joint Genome Institute (JGI-PGF)"/>
            <person name="Walter F."/>
            <person name="Albersmeier A."/>
            <person name="Kalinowski J."/>
            <person name="Ruckert C."/>
        </authorList>
    </citation>
    <scope>NUCLEOTIDE SEQUENCE</scope>
    <source>
        <strain evidence="11">NBRC 101628</strain>
    </source>
</reference>
<gene>
    <name evidence="11" type="primary">lolE</name>
    <name evidence="11" type="ORF">GCM10007895_01910</name>
</gene>
<evidence type="ECO:0000313" key="12">
    <source>
        <dbReference type="Proteomes" id="UP001161422"/>
    </source>
</evidence>
<reference evidence="11" key="2">
    <citation type="submission" date="2023-01" db="EMBL/GenBank/DDBJ databases">
        <title>Draft genome sequence of Paraferrimonas sedimenticola strain NBRC 101628.</title>
        <authorList>
            <person name="Sun Q."/>
            <person name="Mori K."/>
        </authorList>
    </citation>
    <scope>NUCLEOTIDE SEQUENCE</scope>
    <source>
        <strain evidence="11">NBRC 101628</strain>
    </source>
</reference>
<keyword evidence="6 8" id="KW-1133">Transmembrane helix</keyword>
<keyword evidence="7 8" id="KW-0472">Membrane</keyword>
<dbReference type="InterPro" id="IPR025857">
    <property type="entry name" value="MacB_PCD"/>
</dbReference>
<name>A0AA37VWJ5_9GAMM</name>
<keyword evidence="3" id="KW-0813">Transport</keyword>
<feature type="transmembrane region" description="Helical" evidence="8">
    <location>
        <begin position="316"/>
        <end position="341"/>
    </location>
</feature>
<feature type="domain" description="MacB-like periplasmic core" evidence="10">
    <location>
        <begin position="27"/>
        <end position="243"/>
    </location>
</feature>
<feature type="domain" description="ABC3 transporter permease C-terminal" evidence="9">
    <location>
        <begin position="274"/>
        <end position="398"/>
    </location>
</feature>
<dbReference type="Proteomes" id="UP001161422">
    <property type="component" value="Unassembled WGS sequence"/>
</dbReference>
<feature type="transmembrane region" description="Helical" evidence="8">
    <location>
        <begin position="274"/>
        <end position="296"/>
    </location>
</feature>
<evidence type="ECO:0000313" key="11">
    <source>
        <dbReference type="EMBL" id="GLP94885.1"/>
    </source>
</evidence>
<evidence type="ECO:0000259" key="10">
    <source>
        <dbReference type="Pfam" id="PF12704"/>
    </source>
</evidence>
<evidence type="ECO:0000256" key="7">
    <source>
        <dbReference type="ARBA" id="ARBA00023136"/>
    </source>
</evidence>
<feature type="transmembrane region" description="Helical" evidence="8">
    <location>
        <begin position="21"/>
        <end position="48"/>
    </location>
</feature>
<dbReference type="GO" id="GO:0044874">
    <property type="term" value="P:lipoprotein localization to outer membrane"/>
    <property type="evidence" value="ECO:0007669"/>
    <property type="project" value="TreeGrafter"/>
</dbReference>
<comment type="caution">
    <text evidence="11">The sequence shown here is derived from an EMBL/GenBank/DDBJ whole genome shotgun (WGS) entry which is preliminary data.</text>
</comment>
<protein>
    <submittedName>
        <fullName evidence="11">ABC transporter substrate-binding protein</fullName>
    </submittedName>
</protein>
<dbReference type="InterPro" id="IPR051447">
    <property type="entry name" value="Lipoprotein-release_system"/>
</dbReference>
<dbReference type="InterPro" id="IPR011925">
    <property type="entry name" value="LolCE_TM"/>
</dbReference>
<dbReference type="RefSeq" id="WP_095506248.1">
    <property type="nucleotide sequence ID" value="NZ_BSNC01000001.1"/>
</dbReference>
<dbReference type="InterPro" id="IPR003838">
    <property type="entry name" value="ABC3_permease_C"/>
</dbReference>
<accession>A0AA37VWJ5</accession>
<organism evidence="11 12">
    <name type="scientific">Paraferrimonas sedimenticola</name>
    <dbReference type="NCBI Taxonomy" id="375674"/>
    <lineage>
        <taxon>Bacteria</taxon>
        <taxon>Pseudomonadati</taxon>
        <taxon>Pseudomonadota</taxon>
        <taxon>Gammaproteobacteria</taxon>
        <taxon>Alteromonadales</taxon>
        <taxon>Ferrimonadaceae</taxon>
        <taxon>Paraferrimonas</taxon>
    </lineage>
</organism>
<evidence type="ECO:0000256" key="3">
    <source>
        <dbReference type="ARBA" id="ARBA00022448"/>
    </source>
</evidence>
<dbReference type="Pfam" id="PF12704">
    <property type="entry name" value="MacB_PCD"/>
    <property type="match status" value="1"/>
</dbReference>
<dbReference type="AlphaFoldDB" id="A0AA37VWJ5"/>
<evidence type="ECO:0000256" key="8">
    <source>
        <dbReference type="SAM" id="Phobius"/>
    </source>
</evidence>
<evidence type="ECO:0000256" key="6">
    <source>
        <dbReference type="ARBA" id="ARBA00022989"/>
    </source>
</evidence>
<evidence type="ECO:0000259" key="9">
    <source>
        <dbReference type="Pfam" id="PF02687"/>
    </source>
</evidence>
<keyword evidence="5 8" id="KW-0812">Transmembrane</keyword>
<sequence>MNLALTARIGWRYWRSRKANAFASFITFFSVLGIVLGVASLIIVSSVMNGLENQLKTRILGSVPQVIVTPSEPTTDWDAFMQQFKGIEGVNAISPLVQTQAMLQSRNQLAGAQVYGIQPQSSQEFHLLQDKLLQGDVSLLQAGEYGVMLGLELARTLQVGVGDKVRLFSGSGVVYSPMGPVPSQRNFRVIGVFKMGSVVDKALAFVHYADGARLMRKPPSQLHSVRLFLDDPFAAEQVTQTIANSAPELVVQDWQQNYGHLFAAVKMEKRMMSLMLSLIVAVAAFNIVSALVMMVMDKSADIAILKTQGMTTTQVMQIFLVQGMLNALIGLVLGGAIGMLIAPNLNQILTGLGVSLLGPGVTLPVLISQTQIGGIVAGTLIISLLATLYPAIKAASIRPAETLRYE</sequence>
<keyword evidence="12" id="KW-1185">Reference proteome</keyword>